<keyword evidence="4" id="KW-0809">Transit peptide</keyword>
<dbReference type="Proteomes" id="UP001163823">
    <property type="component" value="Chromosome 9"/>
</dbReference>
<dbReference type="GO" id="GO:0009570">
    <property type="term" value="C:chloroplast stroma"/>
    <property type="evidence" value="ECO:0007669"/>
    <property type="project" value="UniProtKB-SubCell"/>
</dbReference>
<evidence type="ECO:0000256" key="4">
    <source>
        <dbReference type="ARBA" id="ARBA00022946"/>
    </source>
</evidence>
<sequence>MASHLGTFPRVASRSACFPGHPFVLVPQEQGVFIGRKKSTGLRAKVSDGGDSYLDMWKKAVDNERKVTVFQRIVENAAGNDIADGDNGNVEELEKKSEDFNKLLEVSSEERDRIQRMQVIDRAAAAIAAARSILEESKVSKPETGLGDSGTAGDGHLKSESSAGLGNDQEGIQNEGIYVQKSETPGIGIPGPDFWSWTPPADSEKPPEADSGLQTAMKSSVYPTLANPVVEKERSPGFLSIPFESKLSQSDSDPTLPPLQSLIQVENMDATRSKLETPPLEQEQKVGVQFSAHAAEAANALDNVNESLPSGVNPDGSRWWKDTGIEQRPDGVICRWTMTRGVSADQAVEWQEKFWEAADEFGYKELGSEKSGRDATGNVWREYWRESMGQERGLMYIEKTADKWGKSGQGDEWQEKWWEHYDASGQADKWADKWCSIDPNTALEAGHSHVWHERWGEKYDGQGASIKYTDKWAERLEGDGWTKWGDKWDENFDLNGNGVKQGETWWAGKYGESWNRTWGEQHNGSGWIHKYGKSSSGEHWDTHVQQDTWYERFPHFGFYHCFDNSVQLREVGKPSEME</sequence>
<proteinExistence type="inferred from homology"/>
<keyword evidence="8" id="KW-1185">Reference proteome</keyword>
<dbReference type="GO" id="GO:0005982">
    <property type="term" value="P:starch metabolic process"/>
    <property type="evidence" value="ECO:0007669"/>
    <property type="project" value="TreeGrafter"/>
</dbReference>
<protein>
    <submittedName>
        <fullName evidence="7">Protein RNA-directed DNA methylation like</fullName>
    </submittedName>
</protein>
<name>A0AAD7LAZ3_QUISA</name>
<dbReference type="PANTHER" id="PTHR34113">
    <property type="entry name" value="INACTIVE PURPLE ACID PHOSPHATASE-LIKE PROTEIN"/>
    <property type="match status" value="1"/>
</dbReference>
<feature type="region of interest" description="Disordered" evidence="6">
    <location>
        <begin position="138"/>
        <end position="170"/>
    </location>
</feature>
<dbReference type="InterPro" id="IPR052495">
    <property type="entry name" value="Alpha-glucan_binding_chloro"/>
</dbReference>
<gene>
    <name evidence="7" type="ORF">O6P43_021510</name>
</gene>
<organism evidence="7 8">
    <name type="scientific">Quillaja saponaria</name>
    <name type="common">Soap bark tree</name>
    <dbReference type="NCBI Taxonomy" id="32244"/>
    <lineage>
        <taxon>Eukaryota</taxon>
        <taxon>Viridiplantae</taxon>
        <taxon>Streptophyta</taxon>
        <taxon>Embryophyta</taxon>
        <taxon>Tracheophyta</taxon>
        <taxon>Spermatophyta</taxon>
        <taxon>Magnoliopsida</taxon>
        <taxon>eudicotyledons</taxon>
        <taxon>Gunneridae</taxon>
        <taxon>Pentapetalae</taxon>
        <taxon>rosids</taxon>
        <taxon>fabids</taxon>
        <taxon>Fabales</taxon>
        <taxon>Quillajaceae</taxon>
        <taxon>Quillaja</taxon>
    </lineage>
</organism>
<dbReference type="AlphaFoldDB" id="A0AAD7LAZ3"/>
<dbReference type="GO" id="GO:0043036">
    <property type="term" value="C:starch grain"/>
    <property type="evidence" value="ECO:0007669"/>
    <property type="project" value="TreeGrafter"/>
</dbReference>
<dbReference type="KEGG" id="qsa:O6P43_021510"/>
<keyword evidence="2" id="KW-0150">Chloroplast</keyword>
<comment type="caution">
    <text evidence="7">The sequence shown here is derived from an EMBL/GenBank/DDBJ whole genome shotgun (WGS) entry which is preliminary data.</text>
</comment>
<comment type="subcellular location">
    <subcellularLocation>
        <location evidence="1">Plastid</location>
        <location evidence="1">Chloroplast stroma</location>
    </subcellularLocation>
</comment>
<evidence type="ECO:0000256" key="3">
    <source>
        <dbReference type="ARBA" id="ARBA00022640"/>
    </source>
</evidence>
<dbReference type="GO" id="GO:2000904">
    <property type="term" value="P:regulation of starch metabolic process"/>
    <property type="evidence" value="ECO:0007669"/>
    <property type="project" value="TreeGrafter"/>
</dbReference>
<reference evidence="7" key="1">
    <citation type="journal article" date="2023" name="Science">
        <title>Elucidation of the pathway for biosynthesis of saponin adjuvants from the soapbark tree.</title>
        <authorList>
            <person name="Reed J."/>
            <person name="Orme A."/>
            <person name="El-Demerdash A."/>
            <person name="Owen C."/>
            <person name="Martin L.B.B."/>
            <person name="Misra R.C."/>
            <person name="Kikuchi S."/>
            <person name="Rejzek M."/>
            <person name="Martin A.C."/>
            <person name="Harkess A."/>
            <person name="Leebens-Mack J."/>
            <person name="Louveau T."/>
            <person name="Stephenson M.J."/>
            <person name="Osbourn A."/>
        </authorList>
    </citation>
    <scope>NUCLEOTIDE SEQUENCE</scope>
    <source>
        <strain evidence="7">S10</strain>
    </source>
</reference>
<evidence type="ECO:0000313" key="7">
    <source>
        <dbReference type="EMBL" id="KAJ7954816.1"/>
    </source>
</evidence>
<accession>A0AAD7LAZ3</accession>
<feature type="region of interest" description="Disordered" evidence="6">
    <location>
        <begin position="182"/>
        <end position="213"/>
    </location>
</feature>
<evidence type="ECO:0000256" key="2">
    <source>
        <dbReference type="ARBA" id="ARBA00022528"/>
    </source>
</evidence>
<evidence type="ECO:0000256" key="1">
    <source>
        <dbReference type="ARBA" id="ARBA00004470"/>
    </source>
</evidence>
<evidence type="ECO:0000256" key="5">
    <source>
        <dbReference type="ARBA" id="ARBA00038237"/>
    </source>
</evidence>
<evidence type="ECO:0000256" key="6">
    <source>
        <dbReference type="SAM" id="MobiDB-lite"/>
    </source>
</evidence>
<dbReference type="PANTHER" id="PTHR34113:SF2">
    <property type="entry name" value="PROTEIN LIKE EARLY STARVATION, CHLOROPLASTIC"/>
    <property type="match status" value="1"/>
</dbReference>
<comment type="similarity">
    <text evidence="5">Belongs to the ESV1 family.</text>
</comment>
<dbReference type="EMBL" id="JARAOO010000009">
    <property type="protein sequence ID" value="KAJ7954816.1"/>
    <property type="molecule type" value="Genomic_DNA"/>
</dbReference>
<evidence type="ECO:0000313" key="8">
    <source>
        <dbReference type="Proteomes" id="UP001163823"/>
    </source>
</evidence>
<keyword evidence="3" id="KW-0934">Plastid</keyword>
<dbReference type="GO" id="GO:2001070">
    <property type="term" value="F:starch binding"/>
    <property type="evidence" value="ECO:0007669"/>
    <property type="project" value="TreeGrafter"/>
</dbReference>